<organism evidence="2 3">
    <name type="scientific">Pantoea ananas</name>
    <name type="common">Erwinia uredovora</name>
    <dbReference type="NCBI Taxonomy" id="553"/>
    <lineage>
        <taxon>Bacteria</taxon>
        <taxon>Pseudomonadati</taxon>
        <taxon>Pseudomonadota</taxon>
        <taxon>Gammaproteobacteria</taxon>
        <taxon>Enterobacterales</taxon>
        <taxon>Erwiniaceae</taxon>
        <taxon>Pantoea</taxon>
    </lineage>
</organism>
<dbReference type="EMBL" id="JANFVX010000006">
    <property type="protein sequence ID" value="MCW0344019.1"/>
    <property type="molecule type" value="Genomic_DNA"/>
</dbReference>
<feature type="region of interest" description="Disordered" evidence="1">
    <location>
        <begin position="1"/>
        <end position="29"/>
    </location>
</feature>
<feature type="compositionally biased region" description="Basic and acidic residues" evidence="1">
    <location>
        <begin position="9"/>
        <end position="23"/>
    </location>
</feature>
<evidence type="ECO:0000313" key="2">
    <source>
        <dbReference type="EMBL" id="MCW0344019.1"/>
    </source>
</evidence>
<comment type="caution">
    <text evidence="2">The sequence shown here is derived from an EMBL/GenBank/DDBJ whole genome shotgun (WGS) entry which is preliminary data.</text>
</comment>
<dbReference type="Proteomes" id="UP001208888">
    <property type="component" value="Unassembled WGS sequence"/>
</dbReference>
<protein>
    <submittedName>
        <fullName evidence="2">Uncharacterized protein</fullName>
    </submittedName>
</protein>
<dbReference type="AlphaFoldDB" id="A0AAJ1CYL1"/>
<name>A0AAJ1CYL1_PANAN</name>
<proteinExistence type="predicted"/>
<accession>A0AAJ1CYL1</accession>
<sequence length="29" mass="3452">MFNMVNFPLERERSEDYDERKSSENGAVT</sequence>
<gene>
    <name evidence="2" type="ORF">NB703_002112</name>
</gene>
<evidence type="ECO:0000256" key="1">
    <source>
        <dbReference type="SAM" id="MobiDB-lite"/>
    </source>
</evidence>
<reference evidence="2" key="1">
    <citation type="submission" date="2022-06" db="EMBL/GenBank/DDBJ databases">
        <title>Dynamics of rice microbiomes reveals core vertical transmitted seed endophytes.</title>
        <authorList>
            <person name="Liao K."/>
            <person name="Zhang X."/>
        </authorList>
    </citation>
    <scope>NUCLEOTIDE SEQUENCE</scope>
    <source>
        <strain evidence="2">JT1-17</strain>
    </source>
</reference>
<evidence type="ECO:0000313" key="3">
    <source>
        <dbReference type="Proteomes" id="UP001208888"/>
    </source>
</evidence>